<keyword evidence="2" id="KW-0436">Ligase</keyword>
<feature type="transmembrane region" description="Helical" evidence="3">
    <location>
        <begin position="555"/>
        <end position="577"/>
    </location>
</feature>
<dbReference type="InterPro" id="IPR042099">
    <property type="entry name" value="ANL_N_sf"/>
</dbReference>
<feature type="transmembrane region" description="Helical" evidence="3">
    <location>
        <begin position="714"/>
        <end position="732"/>
    </location>
</feature>
<dbReference type="InterPro" id="IPR009081">
    <property type="entry name" value="PP-bd_ACP"/>
</dbReference>
<organism evidence="5 6">
    <name type="scientific">Thioflexithrix psekupsensis</name>
    <dbReference type="NCBI Taxonomy" id="1570016"/>
    <lineage>
        <taxon>Bacteria</taxon>
        <taxon>Pseudomonadati</taxon>
        <taxon>Pseudomonadota</taxon>
        <taxon>Gammaproteobacteria</taxon>
        <taxon>Thiotrichales</taxon>
        <taxon>Thioflexithrix</taxon>
    </lineage>
</organism>
<feature type="transmembrane region" description="Helical" evidence="3">
    <location>
        <begin position="602"/>
        <end position="626"/>
    </location>
</feature>
<gene>
    <name evidence="5" type="ORF">TPSD3_07955</name>
</gene>
<reference evidence="5 6" key="1">
    <citation type="submission" date="2016-12" db="EMBL/GenBank/DDBJ databases">
        <title>Thioflexothrix psekupsii D3 genome sequencing and assembly.</title>
        <authorList>
            <person name="Fomenkov A."/>
            <person name="Vincze T."/>
            <person name="Grabovich M."/>
            <person name="Anton B.P."/>
            <person name="Dubinina G."/>
            <person name="Orlova M."/>
            <person name="Belousova E."/>
            <person name="Roberts R.J."/>
        </authorList>
    </citation>
    <scope>NUCLEOTIDE SEQUENCE [LARGE SCALE GENOMIC DNA]</scope>
    <source>
        <strain evidence="5">D3</strain>
    </source>
</reference>
<dbReference type="SUPFAM" id="SSF47336">
    <property type="entry name" value="ACP-like"/>
    <property type="match status" value="1"/>
</dbReference>
<evidence type="ECO:0000256" key="2">
    <source>
        <dbReference type="ARBA" id="ARBA00022598"/>
    </source>
</evidence>
<dbReference type="InterPro" id="IPR000873">
    <property type="entry name" value="AMP-dep_synth/lig_dom"/>
</dbReference>
<dbReference type="Gene3D" id="1.10.1200.10">
    <property type="entry name" value="ACP-like"/>
    <property type="match status" value="1"/>
</dbReference>
<dbReference type="AlphaFoldDB" id="A0A251X8J1"/>
<dbReference type="OrthoDB" id="9803968at2"/>
<dbReference type="PROSITE" id="PS50075">
    <property type="entry name" value="CARRIER"/>
    <property type="match status" value="1"/>
</dbReference>
<dbReference type="Pfam" id="PF01757">
    <property type="entry name" value="Acyl_transf_3"/>
    <property type="match status" value="1"/>
</dbReference>
<protein>
    <recommendedName>
        <fullName evidence="4">Carrier domain-containing protein</fullName>
    </recommendedName>
</protein>
<evidence type="ECO:0000313" key="6">
    <source>
        <dbReference type="Proteomes" id="UP000194798"/>
    </source>
</evidence>
<evidence type="ECO:0000256" key="3">
    <source>
        <dbReference type="SAM" id="Phobius"/>
    </source>
</evidence>
<sequence>MQAQNSIFSKPRIGIIATNHTGYVAAILTCWQEGKIAVPLRSQTDDYRIQAAQVTEIITPQTGEQWMQPSFTPIISDDIALINFTSGTEGQPKGVLLTHRNLADVVQRLNHLMHVDHSISEYIGVPVYHSFGLGRCRAVASAGGRFFIPHHFNPAEIAHLLQADEINAISAVPSLWRILLAHQEMIGDLGKKVKWIEIGSQYMSLQEKQAMQQLFPHAKIIQHYGLTEASRSTLLEIHKEQGELLDSVGTAMGDVEITLTPEHRIAIRGPHVAANYLIDGQEKALKDSEGWLITSDMGDIKSGYLYYKGRADDVINCGGIKVSPELLETQVYAALSCQEGLAVCRTSDALYGDGFLIALTPACTANETEVYNVVLEKLQQMNINATSAIHIIHLDQLPKTDSGKVQRRAITAQYTPEAQTQTSPSLQGKTAIQTIFCNVLKLKQLKPEDSFVSLGGDSLSYVQLSMLVERELGYLPPNWERVSLAELDKLVPEKSPVCRIESSVLLRALAIVSVVFNHAGFSFGFSLSGGAMLLFLVAGLNFSRFQWPQLLQGKLLSPIISLLQNLVVPYLIVALIYQTHKGYYDPAVLLLYGNLLGTDTQYVIFPAWFIQLLVQCIVIFTVILAIPQVRNWAKYSPWHFGLILLAIAIVLRLTVPDVWDTNYLYNRVPHMFMWLLILGWVLFFSHTTQQKIVLSLIFIIIFAVELNLQLSQLIWIVGGGLILLWLPYVPMWRAVKNIMQHLSASAYYIYLTHMIFIHILYKDLGISSPLLNLIVSVMGGMFIWLSVQFMLQRLFGYWQGEKNL</sequence>
<dbReference type="Pfam" id="PF00550">
    <property type="entry name" value="PP-binding"/>
    <property type="match status" value="1"/>
</dbReference>
<feature type="transmembrane region" description="Helical" evidence="3">
    <location>
        <begin position="667"/>
        <end position="685"/>
    </location>
</feature>
<dbReference type="GO" id="GO:0006631">
    <property type="term" value="P:fatty acid metabolic process"/>
    <property type="evidence" value="ECO:0007669"/>
    <property type="project" value="TreeGrafter"/>
</dbReference>
<dbReference type="Proteomes" id="UP000194798">
    <property type="component" value="Unassembled WGS sequence"/>
</dbReference>
<feature type="transmembrane region" description="Helical" evidence="3">
    <location>
        <begin position="638"/>
        <end position="655"/>
    </location>
</feature>
<dbReference type="CDD" id="cd04433">
    <property type="entry name" value="AFD_class_I"/>
    <property type="match status" value="1"/>
</dbReference>
<dbReference type="InterPro" id="IPR036736">
    <property type="entry name" value="ACP-like_sf"/>
</dbReference>
<dbReference type="InterPro" id="IPR020845">
    <property type="entry name" value="AMP-binding_CS"/>
</dbReference>
<accession>A0A251X8J1</accession>
<dbReference type="GO" id="GO:0016747">
    <property type="term" value="F:acyltransferase activity, transferring groups other than amino-acyl groups"/>
    <property type="evidence" value="ECO:0007669"/>
    <property type="project" value="InterPro"/>
</dbReference>
<dbReference type="InterPro" id="IPR002656">
    <property type="entry name" value="Acyl_transf_3_dom"/>
</dbReference>
<evidence type="ECO:0000313" key="5">
    <source>
        <dbReference type="EMBL" id="OUD14250.1"/>
    </source>
</evidence>
<comment type="caution">
    <text evidence="5">The sequence shown here is derived from an EMBL/GenBank/DDBJ whole genome shotgun (WGS) entry which is preliminary data.</text>
</comment>
<dbReference type="InterPro" id="IPR045851">
    <property type="entry name" value="AMP-bd_C_sf"/>
</dbReference>
<comment type="similarity">
    <text evidence="1">Belongs to the ATP-dependent AMP-binding enzyme family.</text>
</comment>
<keyword evidence="6" id="KW-1185">Reference proteome</keyword>
<evidence type="ECO:0000256" key="1">
    <source>
        <dbReference type="ARBA" id="ARBA00006432"/>
    </source>
</evidence>
<proteinExistence type="inferred from homology"/>
<feature type="transmembrane region" description="Helical" evidence="3">
    <location>
        <begin position="744"/>
        <end position="761"/>
    </location>
</feature>
<keyword evidence="3" id="KW-1133">Transmembrane helix</keyword>
<dbReference type="Gene3D" id="3.30.300.30">
    <property type="match status" value="1"/>
</dbReference>
<dbReference type="PANTHER" id="PTHR43201:SF5">
    <property type="entry name" value="MEDIUM-CHAIN ACYL-COA LIGASE ACSF2, MITOCHONDRIAL"/>
    <property type="match status" value="1"/>
</dbReference>
<dbReference type="PROSITE" id="PS00455">
    <property type="entry name" value="AMP_BINDING"/>
    <property type="match status" value="1"/>
</dbReference>
<keyword evidence="3" id="KW-0812">Transmembrane</keyword>
<keyword evidence="3" id="KW-0472">Membrane</keyword>
<dbReference type="GO" id="GO:0031956">
    <property type="term" value="F:medium-chain fatty acid-CoA ligase activity"/>
    <property type="evidence" value="ECO:0007669"/>
    <property type="project" value="TreeGrafter"/>
</dbReference>
<feature type="domain" description="Carrier" evidence="4">
    <location>
        <begin position="423"/>
        <end position="498"/>
    </location>
</feature>
<dbReference type="Gene3D" id="3.40.50.12780">
    <property type="entry name" value="N-terminal domain of ligase-like"/>
    <property type="match status" value="1"/>
</dbReference>
<feature type="transmembrane region" description="Helical" evidence="3">
    <location>
        <begin position="521"/>
        <end position="543"/>
    </location>
</feature>
<dbReference type="PANTHER" id="PTHR43201">
    <property type="entry name" value="ACYL-COA SYNTHETASE"/>
    <property type="match status" value="1"/>
</dbReference>
<feature type="transmembrane region" description="Helical" evidence="3">
    <location>
        <begin position="692"/>
        <end position="708"/>
    </location>
</feature>
<name>A0A251X8J1_9GAMM</name>
<dbReference type="Pfam" id="PF00501">
    <property type="entry name" value="AMP-binding"/>
    <property type="match status" value="1"/>
</dbReference>
<dbReference type="SUPFAM" id="SSF56801">
    <property type="entry name" value="Acetyl-CoA synthetase-like"/>
    <property type="match status" value="1"/>
</dbReference>
<evidence type="ECO:0000259" key="4">
    <source>
        <dbReference type="PROSITE" id="PS50075"/>
    </source>
</evidence>
<feature type="transmembrane region" description="Helical" evidence="3">
    <location>
        <begin position="773"/>
        <end position="791"/>
    </location>
</feature>
<dbReference type="EMBL" id="MSLT01000012">
    <property type="protein sequence ID" value="OUD14250.1"/>
    <property type="molecule type" value="Genomic_DNA"/>
</dbReference>